<reference evidence="1 2" key="1">
    <citation type="submission" date="2024-02" db="EMBL/GenBank/DDBJ databases">
        <authorList>
            <person name="Chen Y."/>
            <person name="Shah S."/>
            <person name="Dougan E. K."/>
            <person name="Thang M."/>
            <person name="Chan C."/>
        </authorList>
    </citation>
    <scope>NUCLEOTIDE SEQUENCE [LARGE SCALE GENOMIC DNA]</scope>
</reference>
<name>A0ABP0N9Y5_9DINO</name>
<evidence type="ECO:0000313" key="2">
    <source>
        <dbReference type="Proteomes" id="UP001642464"/>
    </source>
</evidence>
<dbReference type="Proteomes" id="UP001642464">
    <property type="component" value="Unassembled WGS sequence"/>
</dbReference>
<accession>A0ABP0N9Y5</accession>
<feature type="non-terminal residue" evidence="1">
    <location>
        <position position="1"/>
    </location>
</feature>
<gene>
    <name evidence="1" type="ORF">SCF082_LOCUS31844</name>
</gene>
<feature type="non-terminal residue" evidence="1">
    <location>
        <position position="53"/>
    </location>
</feature>
<proteinExistence type="predicted"/>
<protein>
    <submittedName>
        <fullName evidence="1">Uncharacterized protein</fullName>
    </submittedName>
</protein>
<dbReference type="EMBL" id="CAXAMM010027236">
    <property type="protein sequence ID" value="CAK9060461.1"/>
    <property type="molecule type" value="Genomic_DNA"/>
</dbReference>
<organism evidence="1 2">
    <name type="scientific">Durusdinium trenchii</name>
    <dbReference type="NCBI Taxonomy" id="1381693"/>
    <lineage>
        <taxon>Eukaryota</taxon>
        <taxon>Sar</taxon>
        <taxon>Alveolata</taxon>
        <taxon>Dinophyceae</taxon>
        <taxon>Suessiales</taxon>
        <taxon>Symbiodiniaceae</taxon>
        <taxon>Durusdinium</taxon>
    </lineage>
</organism>
<evidence type="ECO:0000313" key="1">
    <source>
        <dbReference type="EMBL" id="CAK9060461.1"/>
    </source>
</evidence>
<keyword evidence="2" id="KW-1185">Reference proteome</keyword>
<comment type="caution">
    <text evidence="1">The sequence shown here is derived from an EMBL/GenBank/DDBJ whole genome shotgun (WGS) entry which is preliminary data.</text>
</comment>
<sequence length="53" mass="6200">QWWEGPVDLYNERIIWVVGVRVYVHAVQAQDDKVGVLLYGYLNDGRKDPPKLM</sequence>